<evidence type="ECO:0000256" key="6">
    <source>
        <dbReference type="ARBA" id="ARBA00022729"/>
    </source>
</evidence>
<dbReference type="AlphaFoldDB" id="A0A3L6QJN3"/>
<evidence type="ECO:0000256" key="2">
    <source>
        <dbReference type="ARBA" id="ARBA00008536"/>
    </source>
</evidence>
<dbReference type="PROSITE" id="PS50011">
    <property type="entry name" value="PROTEIN_KINASE_DOM"/>
    <property type="match status" value="1"/>
</dbReference>
<evidence type="ECO:0000256" key="12">
    <source>
        <dbReference type="ARBA" id="ARBA00023180"/>
    </source>
</evidence>
<evidence type="ECO:0000256" key="4">
    <source>
        <dbReference type="ARBA" id="ARBA00022475"/>
    </source>
</evidence>
<comment type="caution">
    <text evidence="14">The sequence shown here is derived from an EMBL/GenBank/DDBJ whole genome shotgun (WGS) entry which is preliminary data.</text>
</comment>
<evidence type="ECO:0000256" key="5">
    <source>
        <dbReference type="ARBA" id="ARBA00022692"/>
    </source>
</evidence>
<dbReference type="InterPro" id="IPR011009">
    <property type="entry name" value="Kinase-like_dom_sf"/>
</dbReference>
<keyword evidence="5" id="KW-0812">Transmembrane</keyword>
<evidence type="ECO:0000313" key="15">
    <source>
        <dbReference type="Proteomes" id="UP000275267"/>
    </source>
</evidence>
<dbReference type="SUPFAM" id="SSF56112">
    <property type="entry name" value="Protein kinase-like (PK-like)"/>
    <property type="match status" value="1"/>
</dbReference>
<dbReference type="FunFam" id="1.10.510.10:FF:000240">
    <property type="entry name" value="Lectin-domain containing receptor kinase A4.3"/>
    <property type="match status" value="1"/>
</dbReference>
<comment type="similarity">
    <text evidence="3">In the C-terminal section; belongs to the protein kinase superfamily. Ser/Thr protein kinase family.</text>
</comment>
<keyword evidence="7" id="KW-0547">Nucleotide-binding</keyword>
<evidence type="ECO:0000256" key="7">
    <source>
        <dbReference type="ARBA" id="ARBA00022741"/>
    </source>
</evidence>
<dbReference type="Proteomes" id="UP000275267">
    <property type="component" value="Unassembled WGS sequence"/>
</dbReference>
<evidence type="ECO:0000256" key="9">
    <source>
        <dbReference type="ARBA" id="ARBA00022989"/>
    </source>
</evidence>
<dbReference type="STRING" id="4540.A0A3L6QJN3"/>
<keyword evidence="6" id="KW-0732">Signal</keyword>
<evidence type="ECO:0000256" key="3">
    <source>
        <dbReference type="ARBA" id="ARBA00010217"/>
    </source>
</evidence>
<dbReference type="OrthoDB" id="543442at2759"/>
<organism evidence="14 15">
    <name type="scientific">Panicum miliaceum</name>
    <name type="common">Proso millet</name>
    <name type="synonym">Broomcorn millet</name>
    <dbReference type="NCBI Taxonomy" id="4540"/>
    <lineage>
        <taxon>Eukaryota</taxon>
        <taxon>Viridiplantae</taxon>
        <taxon>Streptophyta</taxon>
        <taxon>Embryophyta</taxon>
        <taxon>Tracheophyta</taxon>
        <taxon>Spermatophyta</taxon>
        <taxon>Magnoliopsida</taxon>
        <taxon>Liliopsida</taxon>
        <taxon>Poales</taxon>
        <taxon>Poaceae</taxon>
        <taxon>PACMAD clade</taxon>
        <taxon>Panicoideae</taxon>
        <taxon>Panicodae</taxon>
        <taxon>Paniceae</taxon>
        <taxon>Panicinae</taxon>
        <taxon>Panicum</taxon>
        <taxon>Panicum sect. Panicum</taxon>
    </lineage>
</organism>
<keyword evidence="12" id="KW-0325">Glycoprotein</keyword>
<dbReference type="GO" id="GO:0005886">
    <property type="term" value="C:plasma membrane"/>
    <property type="evidence" value="ECO:0007669"/>
    <property type="project" value="UniProtKB-SubCell"/>
</dbReference>
<dbReference type="InterPro" id="IPR000719">
    <property type="entry name" value="Prot_kinase_dom"/>
</dbReference>
<comment type="similarity">
    <text evidence="2">In the N-terminal section; belongs to the leguminous lectin family.</text>
</comment>
<dbReference type="Pfam" id="PF00069">
    <property type="entry name" value="Pkinase"/>
    <property type="match status" value="1"/>
</dbReference>
<keyword evidence="8" id="KW-0067">ATP-binding</keyword>
<reference evidence="15" key="1">
    <citation type="journal article" date="2019" name="Nat. Commun.">
        <title>The genome of broomcorn millet.</title>
        <authorList>
            <person name="Zou C."/>
            <person name="Miki D."/>
            <person name="Li D."/>
            <person name="Tang Q."/>
            <person name="Xiao L."/>
            <person name="Rajput S."/>
            <person name="Deng P."/>
            <person name="Jia W."/>
            <person name="Huang R."/>
            <person name="Zhang M."/>
            <person name="Sun Y."/>
            <person name="Hu J."/>
            <person name="Fu X."/>
            <person name="Schnable P.S."/>
            <person name="Li F."/>
            <person name="Zhang H."/>
            <person name="Feng B."/>
            <person name="Zhu X."/>
            <person name="Liu R."/>
            <person name="Schnable J.C."/>
            <person name="Zhu J.-K."/>
            <person name="Zhang H."/>
        </authorList>
    </citation>
    <scope>NUCLEOTIDE SEQUENCE [LARGE SCALE GENOMIC DNA]</scope>
</reference>
<dbReference type="EMBL" id="PQIB02000012">
    <property type="protein sequence ID" value="RLM80848.1"/>
    <property type="molecule type" value="Genomic_DNA"/>
</dbReference>
<evidence type="ECO:0000313" key="14">
    <source>
        <dbReference type="EMBL" id="RLM80848.1"/>
    </source>
</evidence>
<gene>
    <name evidence="14" type="ORF">C2845_PM12G19000</name>
</gene>
<evidence type="ECO:0000256" key="11">
    <source>
        <dbReference type="ARBA" id="ARBA00023170"/>
    </source>
</evidence>
<evidence type="ECO:0000256" key="10">
    <source>
        <dbReference type="ARBA" id="ARBA00023136"/>
    </source>
</evidence>
<evidence type="ECO:0000256" key="1">
    <source>
        <dbReference type="ARBA" id="ARBA00004251"/>
    </source>
</evidence>
<dbReference type="PANTHER" id="PTHR27007">
    <property type="match status" value="1"/>
</dbReference>
<dbReference type="GO" id="GO:0005524">
    <property type="term" value="F:ATP binding"/>
    <property type="evidence" value="ECO:0007669"/>
    <property type="project" value="UniProtKB-KW"/>
</dbReference>
<dbReference type="GO" id="GO:0004672">
    <property type="term" value="F:protein kinase activity"/>
    <property type="evidence" value="ECO:0007669"/>
    <property type="project" value="InterPro"/>
</dbReference>
<dbReference type="PROSITE" id="PS00108">
    <property type="entry name" value="PROTEIN_KINASE_ST"/>
    <property type="match status" value="1"/>
</dbReference>
<dbReference type="InterPro" id="IPR050528">
    <property type="entry name" value="L-type_Lectin-RKs"/>
</dbReference>
<proteinExistence type="inferred from homology"/>
<dbReference type="InterPro" id="IPR008271">
    <property type="entry name" value="Ser/Thr_kinase_AS"/>
</dbReference>
<dbReference type="SMART" id="SM00220">
    <property type="entry name" value="S_TKc"/>
    <property type="match status" value="1"/>
</dbReference>
<name>A0A3L6QJN3_PANMI</name>
<feature type="domain" description="Protein kinase" evidence="13">
    <location>
        <begin position="1"/>
        <end position="186"/>
    </location>
</feature>
<keyword evidence="9" id="KW-1133">Transmembrane helix</keyword>
<dbReference type="Gene3D" id="1.10.510.10">
    <property type="entry name" value="Transferase(Phosphotransferase) domain 1"/>
    <property type="match status" value="1"/>
</dbReference>
<keyword evidence="15" id="KW-1185">Reference proteome</keyword>
<sequence length="229" mass="24260">MSGSEHAARGWRERYQIVLGIGSALVYLHQETEPRVVHRDIKPSNVMLDAAFTAKLGDFGLAKAVEDGGRRSRTTTPAGTTGYLDPECVATGRTSVESDVYSFGVVLLEIASGRRSVATLPNGSTVHLAQRVRDAADARLGGDYDAEQMERVIVVGLWCAHPDRSLRPDVRHAVNALRFDAPLPILPARSPAVAARRAPPAADALFPVTGSSGTPVTISTAGSGSNGQH</sequence>
<protein>
    <recommendedName>
        <fullName evidence="13">Protein kinase domain-containing protein</fullName>
    </recommendedName>
</protein>
<keyword evidence="4" id="KW-1003">Cell membrane</keyword>
<evidence type="ECO:0000259" key="13">
    <source>
        <dbReference type="PROSITE" id="PS50011"/>
    </source>
</evidence>
<accession>A0A3L6QJN3</accession>
<dbReference type="GO" id="GO:0002229">
    <property type="term" value="P:defense response to oomycetes"/>
    <property type="evidence" value="ECO:0007669"/>
    <property type="project" value="UniProtKB-ARBA"/>
</dbReference>
<keyword evidence="11" id="KW-0675">Receptor</keyword>
<evidence type="ECO:0000256" key="8">
    <source>
        <dbReference type="ARBA" id="ARBA00022840"/>
    </source>
</evidence>
<comment type="subcellular location">
    <subcellularLocation>
        <location evidence="1">Cell membrane</location>
        <topology evidence="1">Single-pass type I membrane protein</topology>
    </subcellularLocation>
</comment>
<keyword evidence="10" id="KW-0472">Membrane</keyword>